<proteinExistence type="predicted"/>
<sequence length="67" mass="7369">MSSLGSASPTELTDTFSTVGVCRLQRACLRLQSMTCPSLMTACLTPWWRRTCKGAWTSSQQAEPILD</sequence>
<keyword evidence="2" id="KW-1185">Reference proteome</keyword>
<name>A0A183SAK3_SCHSO</name>
<gene>
    <name evidence="1" type="ORF">SSLN_LOCUS1251</name>
</gene>
<dbReference type="EMBL" id="UYSU01002044">
    <property type="protein sequence ID" value="VDL87256.1"/>
    <property type="molecule type" value="Genomic_DNA"/>
</dbReference>
<protein>
    <submittedName>
        <fullName evidence="1 3">Uncharacterized protein</fullName>
    </submittedName>
</protein>
<organism evidence="3">
    <name type="scientific">Schistocephalus solidus</name>
    <name type="common">Tapeworm</name>
    <dbReference type="NCBI Taxonomy" id="70667"/>
    <lineage>
        <taxon>Eukaryota</taxon>
        <taxon>Metazoa</taxon>
        <taxon>Spiralia</taxon>
        <taxon>Lophotrochozoa</taxon>
        <taxon>Platyhelminthes</taxon>
        <taxon>Cestoda</taxon>
        <taxon>Eucestoda</taxon>
        <taxon>Diphyllobothriidea</taxon>
        <taxon>Diphyllobothriidae</taxon>
        <taxon>Schistocephalus</taxon>
    </lineage>
</organism>
<evidence type="ECO:0000313" key="3">
    <source>
        <dbReference type="WBParaSite" id="SSLN_0000130001-mRNA-1"/>
    </source>
</evidence>
<evidence type="ECO:0000313" key="1">
    <source>
        <dbReference type="EMBL" id="VDL87256.1"/>
    </source>
</evidence>
<dbReference type="AlphaFoldDB" id="A0A183SAK3"/>
<dbReference type="WBParaSite" id="SSLN_0000130001-mRNA-1">
    <property type="protein sequence ID" value="SSLN_0000130001-mRNA-1"/>
    <property type="gene ID" value="SSLN_0000130001"/>
</dbReference>
<accession>A0A183SAK3</accession>
<evidence type="ECO:0000313" key="2">
    <source>
        <dbReference type="Proteomes" id="UP000275846"/>
    </source>
</evidence>
<dbReference type="Proteomes" id="UP000275846">
    <property type="component" value="Unassembled WGS sequence"/>
</dbReference>
<reference evidence="1 2" key="2">
    <citation type="submission" date="2018-11" db="EMBL/GenBank/DDBJ databases">
        <authorList>
            <consortium name="Pathogen Informatics"/>
        </authorList>
    </citation>
    <scope>NUCLEOTIDE SEQUENCE [LARGE SCALE GENOMIC DNA]</scope>
    <source>
        <strain evidence="1 2">NST_G2</strain>
    </source>
</reference>
<reference evidence="3" key="1">
    <citation type="submission" date="2016-06" db="UniProtKB">
        <authorList>
            <consortium name="WormBaseParasite"/>
        </authorList>
    </citation>
    <scope>IDENTIFICATION</scope>
</reference>